<feature type="compositionally biased region" description="Polar residues" evidence="2">
    <location>
        <begin position="84"/>
        <end position="93"/>
    </location>
</feature>
<evidence type="ECO:0000256" key="2">
    <source>
        <dbReference type="SAM" id="MobiDB-lite"/>
    </source>
</evidence>
<dbReference type="Proteomes" id="UP001055712">
    <property type="component" value="Unassembled WGS sequence"/>
</dbReference>
<reference evidence="3" key="1">
    <citation type="journal article" date="2019" name="Plant J.">
        <title>Chlorella vulgaris genome assembly and annotation reveals the molecular basis for metabolic acclimation to high light conditions.</title>
        <authorList>
            <person name="Cecchin M."/>
            <person name="Marcolungo L."/>
            <person name="Rossato M."/>
            <person name="Girolomoni L."/>
            <person name="Cosentino E."/>
            <person name="Cuine S."/>
            <person name="Li-Beisson Y."/>
            <person name="Delledonne M."/>
            <person name="Ballottari M."/>
        </authorList>
    </citation>
    <scope>NUCLEOTIDE SEQUENCE</scope>
    <source>
        <strain evidence="3">211/11P</strain>
    </source>
</reference>
<protein>
    <submittedName>
        <fullName evidence="3">Uncharacterized protein</fullName>
    </submittedName>
</protein>
<comment type="caution">
    <text evidence="3">The sequence shown here is derived from an EMBL/GenBank/DDBJ whole genome shotgun (WGS) entry which is preliminary data.</text>
</comment>
<keyword evidence="1" id="KW-0175">Coiled coil</keyword>
<organism evidence="3 4">
    <name type="scientific">Chlorella vulgaris</name>
    <name type="common">Green alga</name>
    <dbReference type="NCBI Taxonomy" id="3077"/>
    <lineage>
        <taxon>Eukaryota</taxon>
        <taxon>Viridiplantae</taxon>
        <taxon>Chlorophyta</taxon>
        <taxon>core chlorophytes</taxon>
        <taxon>Trebouxiophyceae</taxon>
        <taxon>Chlorellales</taxon>
        <taxon>Chlorellaceae</taxon>
        <taxon>Chlorella clade</taxon>
        <taxon>Chlorella</taxon>
    </lineage>
</organism>
<feature type="region of interest" description="Disordered" evidence="2">
    <location>
        <begin position="1"/>
        <end position="53"/>
    </location>
</feature>
<proteinExistence type="predicted"/>
<evidence type="ECO:0000256" key="1">
    <source>
        <dbReference type="SAM" id="Coils"/>
    </source>
</evidence>
<reference evidence="3" key="2">
    <citation type="submission" date="2020-11" db="EMBL/GenBank/DDBJ databases">
        <authorList>
            <person name="Cecchin M."/>
            <person name="Marcolungo L."/>
            <person name="Rossato M."/>
            <person name="Girolomoni L."/>
            <person name="Cosentino E."/>
            <person name="Cuine S."/>
            <person name="Li-Beisson Y."/>
            <person name="Delledonne M."/>
            <person name="Ballottari M."/>
        </authorList>
    </citation>
    <scope>NUCLEOTIDE SEQUENCE</scope>
    <source>
        <strain evidence="3">211/11P</strain>
        <tissue evidence="3">Whole cell</tissue>
    </source>
</reference>
<feature type="coiled-coil region" evidence="1">
    <location>
        <begin position="240"/>
        <end position="267"/>
    </location>
</feature>
<name>A0A9D4TXK7_CHLVU</name>
<dbReference type="OrthoDB" id="10426479at2759"/>
<evidence type="ECO:0000313" key="3">
    <source>
        <dbReference type="EMBL" id="KAI3437667.1"/>
    </source>
</evidence>
<feature type="compositionally biased region" description="Low complexity" evidence="2">
    <location>
        <begin position="305"/>
        <end position="318"/>
    </location>
</feature>
<dbReference type="EMBL" id="SIDB01000001">
    <property type="protein sequence ID" value="KAI3437667.1"/>
    <property type="molecule type" value="Genomic_DNA"/>
</dbReference>
<gene>
    <name evidence="3" type="ORF">D9Q98_000117</name>
</gene>
<keyword evidence="4" id="KW-1185">Reference proteome</keyword>
<accession>A0A9D4TXK7</accession>
<evidence type="ECO:0000313" key="4">
    <source>
        <dbReference type="Proteomes" id="UP001055712"/>
    </source>
</evidence>
<feature type="compositionally biased region" description="Basic and acidic residues" evidence="2">
    <location>
        <begin position="33"/>
        <end position="43"/>
    </location>
</feature>
<sequence length="318" mass="32878">MLPPVRTAGKRRVVGFDTASPSSVLHDSPASSDDSRRRSEGRESPLSSALKRELSMPALNAALPALPKLKLGLGRKAMPRSKSHGNLLSSQPTEVPEAAPKQRSATSSPHAASSGGSEPVRIPFELNRRRTVSVDFTSQPGVAAAAAEEEQCQDDDIASTPVISAASSLLGHHLGGALAGATTTPGTATAAASSASGSPLFGGAGGVAFGSGCGLGPRAQSASRDLFVAQADAVMAHAQVQTLQTALRKEQDEVVRLREQLQWMTVERDRLLSELSQGDSAPVFDIEAGPGLPARPPKRGSRSGRLAPAPALSALRLR</sequence>
<feature type="region of interest" description="Disordered" evidence="2">
    <location>
        <begin position="77"/>
        <end position="122"/>
    </location>
</feature>
<feature type="region of interest" description="Disordered" evidence="2">
    <location>
        <begin position="281"/>
        <end position="318"/>
    </location>
</feature>
<feature type="compositionally biased region" description="Polar residues" evidence="2">
    <location>
        <begin position="103"/>
        <end position="116"/>
    </location>
</feature>
<dbReference type="AlphaFoldDB" id="A0A9D4TXK7"/>